<dbReference type="AlphaFoldDB" id="A0A4Y3PFE6"/>
<organism evidence="1 2">
    <name type="scientific">Brevibacillus parabrevis</name>
    <dbReference type="NCBI Taxonomy" id="54914"/>
    <lineage>
        <taxon>Bacteria</taxon>
        <taxon>Bacillati</taxon>
        <taxon>Bacillota</taxon>
        <taxon>Bacilli</taxon>
        <taxon>Bacillales</taxon>
        <taxon>Paenibacillaceae</taxon>
        <taxon>Brevibacillus</taxon>
    </lineage>
</organism>
<gene>
    <name evidence="1" type="ORF">BPA01_16370</name>
</gene>
<reference evidence="1 2" key="1">
    <citation type="submission" date="2019-06" db="EMBL/GenBank/DDBJ databases">
        <title>Whole genome shotgun sequence of Brevibacillus parabrevis NBRC 12334.</title>
        <authorList>
            <person name="Hosoyama A."/>
            <person name="Uohara A."/>
            <person name="Ohji S."/>
            <person name="Ichikawa N."/>
        </authorList>
    </citation>
    <scope>NUCLEOTIDE SEQUENCE [LARGE SCALE GENOMIC DNA]</scope>
    <source>
        <strain evidence="1 2">NBRC 12334</strain>
    </source>
</reference>
<name>A0A4Y3PFE6_BREPA</name>
<dbReference type="EMBL" id="BJMH01000006">
    <property type="protein sequence ID" value="GEB32057.1"/>
    <property type="molecule type" value="Genomic_DNA"/>
</dbReference>
<dbReference type="Proteomes" id="UP000316882">
    <property type="component" value="Unassembled WGS sequence"/>
</dbReference>
<proteinExistence type="predicted"/>
<keyword evidence="2" id="KW-1185">Reference proteome</keyword>
<protein>
    <submittedName>
        <fullName evidence="1">Uncharacterized protein</fullName>
    </submittedName>
</protein>
<accession>A0A4Y3PFE6</accession>
<evidence type="ECO:0000313" key="2">
    <source>
        <dbReference type="Proteomes" id="UP000316882"/>
    </source>
</evidence>
<sequence>MWNAFQSKQKICPEKLAALSQRSGKLFNWCKGGDSRYDGEKNGSNEQRGNWEWLTFEK</sequence>
<evidence type="ECO:0000313" key="1">
    <source>
        <dbReference type="EMBL" id="GEB32057.1"/>
    </source>
</evidence>
<comment type="caution">
    <text evidence="1">The sequence shown here is derived from an EMBL/GenBank/DDBJ whole genome shotgun (WGS) entry which is preliminary data.</text>
</comment>